<protein>
    <submittedName>
        <fullName evidence="3">Uncharacterized protein</fullName>
    </submittedName>
</protein>
<accession>A0A4S8TXY0</accession>
<dbReference type="EMBL" id="QZBZ01000544">
    <property type="protein sequence ID" value="TIA28686.1"/>
    <property type="molecule type" value="Genomic_DNA"/>
</dbReference>
<dbReference type="EMBL" id="QZBU01004178">
    <property type="protein sequence ID" value="TIA14410.1"/>
    <property type="molecule type" value="Genomic_DNA"/>
</dbReference>
<comment type="caution">
    <text evidence="3">The sequence shown here is derived from an EMBL/GenBank/DDBJ whole genome shotgun (WGS) entry which is preliminary data.</text>
</comment>
<organism evidence="3 5">
    <name type="scientific">Aureobasidium pullulans</name>
    <name type="common">Black yeast</name>
    <name type="synonym">Pullularia pullulans</name>
    <dbReference type="NCBI Taxonomy" id="5580"/>
    <lineage>
        <taxon>Eukaryota</taxon>
        <taxon>Fungi</taxon>
        <taxon>Dikarya</taxon>
        <taxon>Ascomycota</taxon>
        <taxon>Pezizomycotina</taxon>
        <taxon>Dothideomycetes</taxon>
        <taxon>Dothideomycetidae</taxon>
        <taxon>Dothideales</taxon>
        <taxon>Saccotheciaceae</taxon>
        <taxon>Aureobasidium</taxon>
    </lineage>
</organism>
<evidence type="ECO:0000313" key="5">
    <source>
        <dbReference type="Proteomes" id="UP000308724"/>
    </source>
</evidence>
<proteinExistence type="predicted"/>
<name>A0A4S8TXY0_AURPU</name>
<dbReference type="AlphaFoldDB" id="A0A4S8TXY0"/>
<evidence type="ECO:0000313" key="1">
    <source>
        <dbReference type="EMBL" id="THX36336.1"/>
    </source>
</evidence>
<dbReference type="Proteomes" id="UP000308953">
    <property type="component" value="Unassembled WGS sequence"/>
</dbReference>
<evidence type="ECO:0000313" key="3">
    <source>
        <dbReference type="EMBL" id="TIA28686.1"/>
    </source>
</evidence>
<dbReference type="Proteomes" id="UP000304947">
    <property type="component" value="Unassembled WGS sequence"/>
</dbReference>
<gene>
    <name evidence="3" type="ORF">D6C78_10623</name>
    <name evidence="2" type="ORF">D6C83_08370</name>
    <name evidence="1" type="ORF">D6D10_06772</name>
</gene>
<sequence>MVSVIIHCLIPIVPPCWKKVATIGDSQSPSQQVVELLTANPAYSIPQIGGPDKAIDMSGEEPLLATATHTVQLQATPGSGISANDEIDNFFAELYAEKSEPSTMVTIKKTMPTAQQPP</sequence>
<dbReference type="EMBL" id="QZAV01000174">
    <property type="protein sequence ID" value="THX36336.1"/>
    <property type="molecule type" value="Genomic_DNA"/>
</dbReference>
<evidence type="ECO:0000313" key="2">
    <source>
        <dbReference type="EMBL" id="TIA14410.1"/>
    </source>
</evidence>
<dbReference type="Proteomes" id="UP000308724">
    <property type="component" value="Unassembled WGS sequence"/>
</dbReference>
<evidence type="ECO:0000313" key="6">
    <source>
        <dbReference type="Proteomes" id="UP000308953"/>
    </source>
</evidence>
<reference evidence="4 5" key="1">
    <citation type="submission" date="2018-10" db="EMBL/GenBank/DDBJ databases">
        <title>Fifty Aureobasidium pullulans genomes reveal a recombining polyextremotolerant generalist.</title>
        <authorList>
            <person name="Gostincar C."/>
            <person name="Turk M."/>
            <person name="Zajc J."/>
            <person name="Gunde-Cimerman N."/>
        </authorList>
    </citation>
    <scope>NUCLEOTIDE SEQUENCE [LARGE SCALE GENOMIC DNA]</scope>
    <source>
        <strain evidence="3 5">EXF-1645</strain>
        <strain evidence="2 4">EXF-3380</strain>
        <strain evidence="1 6">EXF-9785</strain>
    </source>
</reference>
<evidence type="ECO:0000313" key="4">
    <source>
        <dbReference type="Proteomes" id="UP000304947"/>
    </source>
</evidence>